<evidence type="ECO:0000313" key="4">
    <source>
        <dbReference type="Proteomes" id="UP001279410"/>
    </source>
</evidence>
<name>A0AAD3MWD0_LATJO</name>
<reference evidence="3" key="1">
    <citation type="submission" date="2022-08" db="EMBL/GenBank/DDBJ databases">
        <title>Genome sequencing of akame (Lates japonicus).</title>
        <authorList>
            <person name="Hashiguchi Y."/>
            <person name="Takahashi H."/>
        </authorList>
    </citation>
    <scope>NUCLEOTIDE SEQUENCE</scope>
    <source>
        <strain evidence="3">Kochi</strain>
    </source>
</reference>
<dbReference type="InterPro" id="IPR017379">
    <property type="entry name" value="GIPC1/2/3"/>
</dbReference>
<evidence type="ECO:0000256" key="1">
    <source>
        <dbReference type="SAM" id="MobiDB-lite"/>
    </source>
</evidence>
<feature type="domain" description="GIPC GH2" evidence="2">
    <location>
        <begin position="20"/>
        <end position="65"/>
    </location>
</feature>
<dbReference type="EMBL" id="BRZM01008403">
    <property type="protein sequence ID" value="GLD60710.1"/>
    <property type="molecule type" value="Genomic_DNA"/>
</dbReference>
<dbReference type="Proteomes" id="UP001279410">
    <property type="component" value="Unassembled WGS sequence"/>
</dbReference>
<proteinExistence type="predicted"/>
<keyword evidence="4" id="KW-1185">Reference proteome</keyword>
<evidence type="ECO:0000259" key="2">
    <source>
        <dbReference type="Pfam" id="PF25082"/>
    </source>
</evidence>
<protein>
    <submittedName>
        <fullName evidence="3">PDZ domain-containing protein GIPC2</fullName>
    </submittedName>
</protein>
<dbReference type="Pfam" id="PF25082">
    <property type="entry name" value="GIPC1_GH2"/>
    <property type="match status" value="1"/>
</dbReference>
<comment type="caution">
    <text evidence="3">The sequence shown here is derived from an EMBL/GenBank/DDBJ whole genome shotgun (WGS) entry which is preliminary data.</text>
</comment>
<gene>
    <name evidence="3" type="ORF">AKAME5_002996000</name>
</gene>
<sequence>MLEPRSKGAKPATDNKIGTGRGTLRLRSKGPATVEEEPTEFEEKAVKKVDDLLESYMGIRDTELGE</sequence>
<dbReference type="PANTHER" id="PTHR12259">
    <property type="entry name" value="RGS-GAIP INTERACTING PROTEIN GIPC"/>
    <property type="match status" value="1"/>
</dbReference>
<dbReference type="AlphaFoldDB" id="A0AAD3MWD0"/>
<dbReference type="InterPro" id="IPR055349">
    <property type="entry name" value="GH2_GIPC"/>
</dbReference>
<organism evidence="3 4">
    <name type="scientific">Lates japonicus</name>
    <name type="common">Japanese lates</name>
    <dbReference type="NCBI Taxonomy" id="270547"/>
    <lineage>
        <taxon>Eukaryota</taxon>
        <taxon>Metazoa</taxon>
        <taxon>Chordata</taxon>
        <taxon>Craniata</taxon>
        <taxon>Vertebrata</taxon>
        <taxon>Euteleostomi</taxon>
        <taxon>Actinopterygii</taxon>
        <taxon>Neopterygii</taxon>
        <taxon>Teleostei</taxon>
        <taxon>Neoteleostei</taxon>
        <taxon>Acanthomorphata</taxon>
        <taxon>Carangaria</taxon>
        <taxon>Carangaria incertae sedis</taxon>
        <taxon>Centropomidae</taxon>
        <taxon>Lates</taxon>
    </lineage>
</organism>
<dbReference type="PANTHER" id="PTHR12259:SF3">
    <property type="entry name" value="PDZ DOMAIN-CONTAINING PROTEIN GIPC2"/>
    <property type="match status" value="1"/>
</dbReference>
<feature type="region of interest" description="Disordered" evidence="1">
    <location>
        <begin position="1"/>
        <end position="42"/>
    </location>
</feature>
<evidence type="ECO:0000313" key="3">
    <source>
        <dbReference type="EMBL" id="GLD60710.1"/>
    </source>
</evidence>
<accession>A0AAD3MWD0</accession>